<organism evidence="1 2">
    <name type="scientific">Lutimaribacter degradans</name>
    <dbReference type="NCBI Taxonomy" id="2945989"/>
    <lineage>
        <taxon>Bacteria</taxon>
        <taxon>Pseudomonadati</taxon>
        <taxon>Pseudomonadota</taxon>
        <taxon>Alphaproteobacteria</taxon>
        <taxon>Rhodobacterales</taxon>
        <taxon>Roseobacteraceae</taxon>
        <taxon>Lutimaribacter</taxon>
    </lineage>
</organism>
<keyword evidence="2" id="KW-1185">Reference proteome</keyword>
<gene>
    <name evidence="1" type="ORF">M8744_06300</name>
</gene>
<evidence type="ECO:0000313" key="1">
    <source>
        <dbReference type="EMBL" id="MCM2561749.1"/>
    </source>
</evidence>
<accession>A0ACC5ZWG8</accession>
<evidence type="ECO:0000313" key="2">
    <source>
        <dbReference type="Proteomes" id="UP001203036"/>
    </source>
</evidence>
<keyword evidence="1" id="KW-0489">Methyltransferase</keyword>
<dbReference type="Proteomes" id="UP001203036">
    <property type="component" value="Unassembled WGS sequence"/>
</dbReference>
<name>A0ACC5ZWG8_9RHOB</name>
<proteinExistence type="predicted"/>
<protein>
    <submittedName>
        <fullName evidence="1">SAM-dependent methyltransferase</fullName>
    </submittedName>
</protein>
<sequence length="741" mass="82205">MISSNTLELSRLAEIDAIIERLLSGVRTARNEYRLQLLEAAASRIGGFDLQAFQDQFGIDAAKPPDELLDDARAIVQAIDDCNIHPVLALSALARESLDDAERKSSGAYHTDFRLALHLAQSVEDRLKPDMKVVDPACGAGILLAAVSIVACGSDRILTSDWLRNSVYAADLSPLALRGTLISLSALTDDLDALHAMRAKWRIQDSLMATEAEWEALAPDGFDLVIANPPWEKVKLSRHEYLKANGETRHYGSSYDKTTLTGYEAAKADKARLASRLVERYPALAKGEPDLYVAFTELLLKLTRPGGGGALLVPAGLIRSLNTQYLRRELIASCKKLTVTVLDNKARHFAIDTRFKFLLVDYTKAHQADSACRSIRLSHARADRDGIESSPAVALPVTTLKSLRPDLTIPEVRTAAEWRLFKKMQGNGVSPDCPDSPWYPAICREVDMTHGRRYFRKSPAPDRLPVIEGRMVQQHRLGCKAYAFGEGRSAVWDNLPPGRSTLQPQFWMPRTALGSKARGRIERVRAGFCDITGQTNERSMMAAVVPPEVVCGNKVPTVEFPNDPSEERILLWLSIVNSLPFDWLLRRVVTTTVNYFVLLSVKLPPLDIESLPARRLIEIARQLSMFDRNGTKSFETCWKIAQLKAEADVLVANAYGCTETDLRLMLTDFPLLDRGQPPLHGEFQSTITPDLLLHAWARRKKKKNGAADQRVSDAKRAGAVAYVSSEFSSSLESIVEVAREQ</sequence>
<reference evidence="1" key="1">
    <citation type="submission" date="2022-06" db="EMBL/GenBank/DDBJ databases">
        <title>Lutimaribacter sp. EGI FJ00013, a novel bacterium isolated from a salt lake sediment enrichment.</title>
        <authorList>
            <person name="Gao L."/>
            <person name="Fang B.-Z."/>
            <person name="Li W.-J."/>
        </authorList>
    </citation>
    <scope>NUCLEOTIDE SEQUENCE</scope>
    <source>
        <strain evidence="1">EGI FJ00013</strain>
    </source>
</reference>
<keyword evidence="1" id="KW-0808">Transferase</keyword>
<comment type="caution">
    <text evidence="1">The sequence shown here is derived from an EMBL/GenBank/DDBJ whole genome shotgun (WGS) entry which is preliminary data.</text>
</comment>
<dbReference type="EMBL" id="JAMQGO010000003">
    <property type="protein sequence ID" value="MCM2561749.1"/>
    <property type="molecule type" value="Genomic_DNA"/>
</dbReference>